<evidence type="ECO:0000259" key="17">
    <source>
        <dbReference type="Pfam" id="PF02563"/>
    </source>
</evidence>
<dbReference type="Pfam" id="PF06251">
    <property type="entry name" value="Caps_syn_GfcC_C"/>
    <property type="match status" value="1"/>
</dbReference>
<keyword evidence="10" id="KW-0626">Porin</keyword>
<keyword evidence="12" id="KW-0564">Palmitate</keyword>
<feature type="coiled-coil region" evidence="15">
    <location>
        <begin position="480"/>
        <end position="507"/>
    </location>
</feature>
<keyword evidence="14" id="KW-0449">Lipoprotein</keyword>
<evidence type="ECO:0000256" key="2">
    <source>
        <dbReference type="ARBA" id="ARBA00009450"/>
    </source>
</evidence>
<feature type="domain" description="Polysaccharide export protein N-terminal" evidence="17">
    <location>
        <begin position="146"/>
        <end position="216"/>
    </location>
</feature>
<keyword evidence="5" id="KW-0762">Sugar transport</keyword>
<evidence type="ECO:0000313" key="21">
    <source>
        <dbReference type="EMBL" id="TQV83000.1"/>
    </source>
</evidence>
<dbReference type="PANTHER" id="PTHR33619">
    <property type="entry name" value="POLYSACCHARIDE EXPORT PROTEIN GFCE-RELATED"/>
    <property type="match status" value="1"/>
</dbReference>
<dbReference type="GO" id="GO:0006811">
    <property type="term" value="P:monoatomic ion transport"/>
    <property type="evidence" value="ECO:0007669"/>
    <property type="project" value="UniProtKB-KW"/>
</dbReference>
<comment type="similarity">
    <text evidence="2">Belongs to the BexD/CtrA/VexA family.</text>
</comment>
<evidence type="ECO:0000259" key="18">
    <source>
        <dbReference type="Pfam" id="PF06251"/>
    </source>
</evidence>
<comment type="caution">
    <text evidence="21">The sequence shown here is derived from an EMBL/GenBank/DDBJ whole genome shotgun (WGS) entry which is preliminary data.</text>
</comment>
<keyword evidence="13" id="KW-0998">Cell outer membrane</keyword>
<organism evidence="21 22">
    <name type="scientific">Aliikangiella coralliicola</name>
    <dbReference type="NCBI Taxonomy" id="2592383"/>
    <lineage>
        <taxon>Bacteria</taxon>
        <taxon>Pseudomonadati</taxon>
        <taxon>Pseudomonadota</taxon>
        <taxon>Gammaproteobacteria</taxon>
        <taxon>Oceanospirillales</taxon>
        <taxon>Pleioneaceae</taxon>
        <taxon>Aliikangiella</taxon>
    </lineage>
</organism>
<name>A0A545U0K0_9GAMM</name>
<dbReference type="Gene3D" id="3.10.560.10">
    <property type="entry name" value="Outer membrane lipoprotein wza domain like"/>
    <property type="match status" value="5"/>
</dbReference>
<dbReference type="Pfam" id="PF02563">
    <property type="entry name" value="Poly_export"/>
    <property type="match status" value="1"/>
</dbReference>
<dbReference type="GO" id="GO:0046930">
    <property type="term" value="C:pore complex"/>
    <property type="evidence" value="ECO:0007669"/>
    <property type="project" value="UniProtKB-KW"/>
</dbReference>
<dbReference type="GO" id="GO:0015288">
    <property type="term" value="F:porin activity"/>
    <property type="evidence" value="ECO:0007669"/>
    <property type="project" value="UniProtKB-KW"/>
</dbReference>
<gene>
    <name evidence="21" type="ORF">FLL46_24855</name>
</gene>
<evidence type="ECO:0000256" key="15">
    <source>
        <dbReference type="SAM" id="Coils"/>
    </source>
</evidence>
<dbReference type="InterPro" id="IPR019554">
    <property type="entry name" value="Soluble_ligand-bd"/>
</dbReference>
<keyword evidence="4" id="KW-1134">Transmembrane beta strand</keyword>
<keyword evidence="3" id="KW-0813">Transport</keyword>
<keyword evidence="11" id="KW-0472">Membrane</keyword>
<feature type="domain" description="Capsule biosynthesis GfcC-like C-terminal" evidence="18">
    <location>
        <begin position="797"/>
        <end position="865"/>
    </location>
</feature>
<keyword evidence="8" id="KW-0625">Polysaccharide transport</keyword>
<feature type="chain" id="PRO_5021729507" evidence="16">
    <location>
        <begin position="26"/>
        <end position="894"/>
    </location>
</feature>
<dbReference type="GO" id="GO:0015159">
    <property type="term" value="F:polysaccharide transmembrane transporter activity"/>
    <property type="evidence" value="ECO:0007669"/>
    <property type="project" value="InterPro"/>
</dbReference>
<dbReference type="Gene3D" id="3.30.1950.10">
    <property type="entry name" value="wza like domain"/>
    <property type="match status" value="1"/>
</dbReference>
<feature type="domain" description="SLBB" evidence="20">
    <location>
        <begin position="225"/>
        <end position="302"/>
    </location>
</feature>
<keyword evidence="6" id="KW-0812">Transmembrane</keyword>
<keyword evidence="7 16" id="KW-0732">Signal</keyword>
<feature type="signal peptide" evidence="16">
    <location>
        <begin position="1"/>
        <end position="25"/>
    </location>
</feature>
<evidence type="ECO:0000256" key="5">
    <source>
        <dbReference type="ARBA" id="ARBA00022597"/>
    </source>
</evidence>
<dbReference type="Pfam" id="PF10531">
    <property type="entry name" value="SLBB"/>
    <property type="match status" value="3"/>
</dbReference>
<keyword evidence="9" id="KW-0406">Ion transport</keyword>
<feature type="domain" description="Soluble ligand binding" evidence="19">
    <location>
        <begin position="659"/>
        <end position="690"/>
    </location>
</feature>
<evidence type="ECO:0000256" key="13">
    <source>
        <dbReference type="ARBA" id="ARBA00023237"/>
    </source>
</evidence>
<dbReference type="InterPro" id="IPR003715">
    <property type="entry name" value="Poly_export_N"/>
</dbReference>
<evidence type="ECO:0000256" key="7">
    <source>
        <dbReference type="ARBA" id="ARBA00022729"/>
    </source>
</evidence>
<evidence type="ECO:0000259" key="20">
    <source>
        <dbReference type="Pfam" id="PF22461"/>
    </source>
</evidence>
<dbReference type="InterPro" id="IPR010425">
    <property type="entry name" value="Caps_synth_GfcC-like_C"/>
</dbReference>
<dbReference type="AlphaFoldDB" id="A0A545U0K0"/>
<evidence type="ECO:0000256" key="9">
    <source>
        <dbReference type="ARBA" id="ARBA00023065"/>
    </source>
</evidence>
<evidence type="ECO:0000256" key="16">
    <source>
        <dbReference type="SAM" id="SignalP"/>
    </source>
</evidence>
<protein>
    <submittedName>
        <fullName evidence="21">Uncharacterized protein</fullName>
    </submittedName>
</protein>
<dbReference type="InterPro" id="IPR049712">
    <property type="entry name" value="Poly_export"/>
</dbReference>
<evidence type="ECO:0000256" key="11">
    <source>
        <dbReference type="ARBA" id="ARBA00023136"/>
    </source>
</evidence>
<keyword evidence="15" id="KW-0175">Coiled coil</keyword>
<feature type="coiled-coil region" evidence="15">
    <location>
        <begin position="699"/>
        <end position="726"/>
    </location>
</feature>
<dbReference type="Proteomes" id="UP000315439">
    <property type="component" value="Unassembled WGS sequence"/>
</dbReference>
<feature type="domain" description="Soluble ligand binding" evidence="19">
    <location>
        <begin position="309"/>
        <end position="355"/>
    </location>
</feature>
<dbReference type="GO" id="GO:0009279">
    <property type="term" value="C:cell outer membrane"/>
    <property type="evidence" value="ECO:0007669"/>
    <property type="project" value="UniProtKB-SubCell"/>
</dbReference>
<evidence type="ECO:0000259" key="19">
    <source>
        <dbReference type="Pfam" id="PF10531"/>
    </source>
</evidence>
<feature type="domain" description="Soluble ligand binding" evidence="19">
    <location>
        <begin position="561"/>
        <end position="610"/>
    </location>
</feature>
<evidence type="ECO:0000256" key="4">
    <source>
        <dbReference type="ARBA" id="ARBA00022452"/>
    </source>
</evidence>
<dbReference type="OrthoDB" id="9808948at2"/>
<dbReference type="PANTHER" id="PTHR33619:SF3">
    <property type="entry name" value="POLYSACCHARIDE EXPORT PROTEIN GFCE-RELATED"/>
    <property type="match status" value="1"/>
</dbReference>
<comment type="subcellular location">
    <subcellularLocation>
        <location evidence="1">Cell outer membrane</location>
        <topology evidence="1">Multi-pass membrane protein</topology>
    </subcellularLocation>
</comment>
<evidence type="ECO:0000256" key="1">
    <source>
        <dbReference type="ARBA" id="ARBA00004571"/>
    </source>
</evidence>
<dbReference type="RefSeq" id="WP_142934809.1">
    <property type="nucleotide sequence ID" value="NZ_ML660171.1"/>
</dbReference>
<accession>A0A545U0K0</accession>
<dbReference type="EMBL" id="VIKS01000015">
    <property type="protein sequence ID" value="TQV83000.1"/>
    <property type="molecule type" value="Genomic_DNA"/>
</dbReference>
<evidence type="ECO:0000256" key="8">
    <source>
        <dbReference type="ARBA" id="ARBA00023047"/>
    </source>
</evidence>
<reference evidence="21 22" key="1">
    <citation type="submission" date="2019-07" db="EMBL/GenBank/DDBJ databases">
        <title>Draft genome for Aliikangiella sp. M105.</title>
        <authorList>
            <person name="Wang G."/>
        </authorList>
    </citation>
    <scope>NUCLEOTIDE SEQUENCE [LARGE SCALE GENOMIC DNA]</scope>
    <source>
        <strain evidence="21 22">M105</strain>
    </source>
</reference>
<evidence type="ECO:0000256" key="12">
    <source>
        <dbReference type="ARBA" id="ARBA00023139"/>
    </source>
</evidence>
<keyword evidence="22" id="KW-1185">Reference proteome</keyword>
<dbReference type="InterPro" id="IPR054765">
    <property type="entry name" value="SLBB_dom"/>
</dbReference>
<proteinExistence type="inferred from homology"/>
<evidence type="ECO:0000256" key="14">
    <source>
        <dbReference type="ARBA" id="ARBA00023288"/>
    </source>
</evidence>
<evidence type="ECO:0000313" key="22">
    <source>
        <dbReference type="Proteomes" id="UP000315439"/>
    </source>
</evidence>
<dbReference type="Pfam" id="PF22461">
    <property type="entry name" value="SLBB_2"/>
    <property type="match status" value="1"/>
</dbReference>
<evidence type="ECO:0000256" key="6">
    <source>
        <dbReference type="ARBA" id="ARBA00022692"/>
    </source>
</evidence>
<sequence length="894" mass="98944">MRTKNMGIKITSIITGLIISLSSIAAQVDRSQLEKQCKNITPQQRQMAKAAGYDVDSVCSSLRDLTSKNDKDDNGNLETVLPRGSQVTVDERGVIRNQNNSADVEMFDLQNSRNKKQNSKGLKRYGYDLFAGVPTTFAPATDIPIPVDYIVGPGDRFQIQLLGKVSDSYELSVDRNGSISFPELGPITVTGLKFTEAKQLVQQKVNEQMIGVRAVVSLGELRSIRVFVLGEAFKPGSYTVSSLSTMTNALFASGGITEIGSLRKIQLKRQGKVISTLDLYSLLQHGDTSNDVRLLPGDVIYIPPVGATVGISGEVKRPAIYELKDKSTLKNLIKLAGGYSANAYPNISHISRKNKSGFTSVIDVDLSQSSSQKTLLKNGDQIEISTVLEQLEDVVQLSGTFNRPRAIEWSKELSLGDVIHSVKDFNENTDMNIGLIVRKEMPLRQVSVLHFNLKSVIEEGKDSRILLQPMDEIITFSLYAEEKKNTFEQELQELTSLQQRLEKLEDFELEKAEKAIDPGEEVRKSDELVELIKKENIRSKVLVPIVKRLKEQTSDGGLIKIVDISGNIRFPGTYPLTEGMAVRDLILLAGGLKEASYLGNAEVTRRDLSNQESATIKHIDINLAEQLVGKSSFRLSPKDKLAIYATPEYREHLTIVLEGEVRFPGLYEFKQGETLSQVITRAGGFTSMAYIQAALFTRADLKKQETKRLEELREKMREDIAASELEDAAAGRGSSLKDAESLLNALSETEALGRLVISLEDIVTGKKDDIQLKDGDRLVVPTFRQEVSVIGEVQHSTSHIFNDDWTLDDYLEKSGGLTNRADDDRIYVVKADGSVFLPNQSGWLTHQNEMLSPGDTIVVPLDTDRIKSLTLWTNVSQVIYQLALGAAAIKNLSN</sequence>
<evidence type="ECO:0000256" key="3">
    <source>
        <dbReference type="ARBA" id="ARBA00022448"/>
    </source>
</evidence>
<evidence type="ECO:0000256" key="10">
    <source>
        <dbReference type="ARBA" id="ARBA00023114"/>
    </source>
</evidence>